<keyword evidence="8" id="KW-0862">Zinc</keyword>
<accession>A0ABP0EX70</accession>
<evidence type="ECO:0000313" key="10">
    <source>
        <dbReference type="Proteomes" id="UP001642483"/>
    </source>
</evidence>
<dbReference type="PANTHER" id="PTHR46018">
    <property type="entry name" value="ZINC PHOSPHODIESTERASE ELAC PROTEIN 1"/>
    <property type="match status" value="1"/>
</dbReference>
<evidence type="ECO:0000256" key="6">
    <source>
        <dbReference type="ARBA" id="ARBA00022759"/>
    </source>
</evidence>
<comment type="caution">
    <text evidence="9">The sequence shown here is derived from an EMBL/GenBank/DDBJ whole genome shotgun (WGS) entry which is preliminary data.</text>
</comment>
<dbReference type="CDD" id="cd07717">
    <property type="entry name" value="RNaseZ_ZiPD-like_MBL-fold"/>
    <property type="match status" value="1"/>
</dbReference>
<keyword evidence="4" id="KW-0540">Nuclease</keyword>
<comment type="cofactor">
    <cofactor evidence="1">
        <name>Zn(2+)</name>
        <dbReference type="ChEBI" id="CHEBI:29105"/>
    </cofactor>
</comment>
<gene>
    <name evidence="9" type="ORF">CVLEPA_LOCUS1057</name>
</gene>
<reference evidence="9 10" key="1">
    <citation type="submission" date="2024-02" db="EMBL/GenBank/DDBJ databases">
        <authorList>
            <person name="Daric V."/>
            <person name="Darras S."/>
        </authorList>
    </citation>
    <scope>NUCLEOTIDE SEQUENCE [LARGE SCALE GENOMIC DNA]</scope>
</reference>
<evidence type="ECO:0000256" key="5">
    <source>
        <dbReference type="ARBA" id="ARBA00022723"/>
    </source>
</evidence>
<keyword evidence="5" id="KW-0479">Metal-binding</keyword>
<evidence type="ECO:0000256" key="3">
    <source>
        <dbReference type="ARBA" id="ARBA00022694"/>
    </source>
</evidence>
<sequence>MDVSFLGTGSGYPTPCRGASAIALRYEGNVWLIDCGEGTQTQIMKLKCIRPGNMTKIFITHLHGDHMFGLPGLLCTISMAHKPPDGITLSDDLGSDGQATNNSKTIEIFGPVGLRRFIREALNLSRSALSFQYVVHELVPEKDQYNAAKSGDPSWDKWNPDHLATGPLHPSELGSGRNIFLDKAQQQWHVCMTDKITVIAGQLKHRIPSFGYVFIEGSKPGKLNSEKLIEAGVPKGPLFGRIKNGETVTLDDGRVLNPAHFIGRPQPGRKVAVLQDSCNSWFMKNMCYKCDMLIHEATNENSHQEQCVKNGHSTPGMAASFASATESRMLVLTHVSQRYKHHITHEVGDNDVTTDVLEKEAKDIFTGPVAIAYDGLVVNVMRKADP</sequence>
<keyword evidence="7" id="KW-0378">Hydrolase</keyword>
<evidence type="ECO:0000256" key="4">
    <source>
        <dbReference type="ARBA" id="ARBA00022722"/>
    </source>
</evidence>
<name>A0ABP0EX70_CLALP</name>
<comment type="subunit">
    <text evidence="2">Homodimer.</text>
</comment>
<keyword evidence="6" id="KW-0255">Endonuclease</keyword>
<protein>
    <submittedName>
        <fullName evidence="9">Uncharacterized protein</fullName>
    </submittedName>
</protein>
<dbReference type="HAMAP" id="MF_01818">
    <property type="entry name" value="RNase_Z_BN"/>
    <property type="match status" value="1"/>
</dbReference>
<dbReference type="Proteomes" id="UP001642483">
    <property type="component" value="Unassembled WGS sequence"/>
</dbReference>
<evidence type="ECO:0000313" key="9">
    <source>
        <dbReference type="EMBL" id="CAK8672059.1"/>
    </source>
</evidence>
<dbReference type="Gene3D" id="3.60.15.10">
    <property type="entry name" value="Ribonuclease Z/Hydroxyacylglutathione hydrolase-like"/>
    <property type="match status" value="1"/>
</dbReference>
<organism evidence="9 10">
    <name type="scientific">Clavelina lepadiformis</name>
    <name type="common">Light-bulb sea squirt</name>
    <name type="synonym">Ascidia lepadiformis</name>
    <dbReference type="NCBI Taxonomy" id="159417"/>
    <lineage>
        <taxon>Eukaryota</taxon>
        <taxon>Metazoa</taxon>
        <taxon>Chordata</taxon>
        <taxon>Tunicata</taxon>
        <taxon>Ascidiacea</taxon>
        <taxon>Aplousobranchia</taxon>
        <taxon>Clavelinidae</taxon>
        <taxon>Clavelina</taxon>
    </lineage>
</organism>
<keyword evidence="3" id="KW-0819">tRNA processing</keyword>
<dbReference type="InterPro" id="IPR013471">
    <property type="entry name" value="RNase_Z/BN"/>
</dbReference>
<dbReference type="InterPro" id="IPR036866">
    <property type="entry name" value="RibonucZ/Hydroxyglut_hydro"/>
</dbReference>
<dbReference type="PANTHER" id="PTHR46018:SF2">
    <property type="entry name" value="ZINC PHOSPHODIESTERASE ELAC PROTEIN 1"/>
    <property type="match status" value="1"/>
</dbReference>
<evidence type="ECO:0000256" key="2">
    <source>
        <dbReference type="ARBA" id="ARBA00011738"/>
    </source>
</evidence>
<proteinExistence type="inferred from homology"/>
<dbReference type="Pfam" id="PF23023">
    <property type="entry name" value="Anti-Pycsar_Apyc1"/>
    <property type="match status" value="1"/>
</dbReference>
<dbReference type="SUPFAM" id="SSF56281">
    <property type="entry name" value="Metallo-hydrolase/oxidoreductase"/>
    <property type="match status" value="1"/>
</dbReference>
<dbReference type="EMBL" id="CAWYQH010000001">
    <property type="protein sequence ID" value="CAK8672059.1"/>
    <property type="molecule type" value="Genomic_DNA"/>
</dbReference>
<evidence type="ECO:0000256" key="8">
    <source>
        <dbReference type="ARBA" id="ARBA00022833"/>
    </source>
</evidence>
<evidence type="ECO:0000256" key="1">
    <source>
        <dbReference type="ARBA" id="ARBA00001947"/>
    </source>
</evidence>
<evidence type="ECO:0000256" key="7">
    <source>
        <dbReference type="ARBA" id="ARBA00022801"/>
    </source>
</evidence>
<keyword evidence="10" id="KW-1185">Reference proteome</keyword>